<keyword evidence="1" id="KW-1133">Transmembrane helix</keyword>
<name>A0A8E2F049_9PEZI</name>
<dbReference type="Proteomes" id="UP000250140">
    <property type="component" value="Unassembled WGS sequence"/>
</dbReference>
<protein>
    <submittedName>
        <fullName evidence="2">Uncharacterized protein</fullName>
    </submittedName>
</protein>
<gene>
    <name evidence="2" type="ORF">AOQ84DRAFT_222487</name>
</gene>
<organism evidence="2 3">
    <name type="scientific">Glonium stellatum</name>
    <dbReference type="NCBI Taxonomy" id="574774"/>
    <lineage>
        <taxon>Eukaryota</taxon>
        <taxon>Fungi</taxon>
        <taxon>Dikarya</taxon>
        <taxon>Ascomycota</taxon>
        <taxon>Pezizomycotina</taxon>
        <taxon>Dothideomycetes</taxon>
        <taxon>Pleosporomycetidae</taxon>
        <taxon>Gloniales</taxon>
        <taxon>Gloniaceae</taxon>
        <taxon>Glonium</taxon>
    </lineage>
</organism>
<reference evidence="2 3" key="1">
    <citation type="journal article" date="2016" name="Nat. Commun.">
        <title>Ectomycorrhizal ecology is imprinted in the genome of the dominant symbiotic fungus Cenococcum geophilum.</title>
        <authorList>
            <consortium name="DOE Joint Genome Institute"/>
            <person name="Peter M."/>
            <person name="Kohler A."/>
            <person name="Ohm R.A."/>
            <person name="Kuo A."/>
            <person name="Krutzmann J."/>
            <person name="Morin E."/>
            <person name="Arend M."/>
            <person name="Barry K.W."/>
            <person name="Binder M."/>
            <person name="Choi C."/>
            <person name="Clum A."/>
            <person name="Copeland A."/>
            <person name="Grisel N."/>
            <person name="Haridas S."/>
            <person name="Kipfer T."/>
            <person name="LaButti K."/>
            <person name="Lindquist E."/>
            <person name="Lipzen A."/>
            <person name="Maire R."/>
            <person name="Meier B."/>
            <person name="Mihaltcheva S."/>
            <person name="Molinier V."/>
            <person name="Murat C."/>
            <person name="Poggeler S."/>
            <person name="Quandt C.A."/>
            <person name="Sperisen C."/>
            <person name="Tritt A."/>
            <person name="Tisserant E."/>
            <person name="Crous P.W."/>
            <person name="Henrissat B."/>
            <person name="Nehls U."/>
            <person name="Egli S."/>
            <person name="Spatafora J.W."/>
            <person name="Grigoriev I.V."/>
            <person name="Martin F.M."/>
        </authorList>
    </citation>
    <scope>NUCLEOTIDE SEQUENCE [LARGE SCALE GENOMIC DNA]</scope>
    <source>
        <strain evidence="2 3">CBS 207.34</strain>
    </source>
</reference>
<keyword evidence="1" id="KW-0472">Membrane</keyword>
<feature type="transmembrane region" description="Helical" evidence="1">
    <location>
        <begin position="99"/>
        <end position="122"/>
    </location>
</feature>
<evidence type="ECO:0000256" key="1">
    <source>
        <dbReference type="SAM" id="Phobius"/>
    </source>
</evidence>
<keyword evidence="1" id="KW-0812">Transmembrane</keyword>
<evidence type="ECO:0000313" key="3">
    <source>
        <dbReference type="Proteomes" id="UP000250140"/>
    </source>
</evidence>
<keyword evidence="3" id="KW-1185">Reference proteome</keyword>
<sequence length="169" mass="18307">MLAVAKQCARAKPVALKGASARHDWQMQPRPGGAAGFLKSHRPLGSMDSFLWPFEAFAARFASNHALAAHLTRRHLLRSTPGPALLTPKVALQLSAGRLLLLVDLGLVIVIYLLSLGLFGLAHDRRRPTPRLAQLRGRRTGRFAFSRLSLTTDASAHPPHPIPAAAPQL</sequence>
<evidence type="ECO:0000313" key="2">
    <source>
        <dbReference type="EMBL" id="OCL07875.1"/>
    </source>
</evidence>
<dbReference type="EMBL" id="KV749773">
    <property type="protein sequence ID" value="OCL07875.1"/>
    <property type="molecule type" value="Genomic_DNA"/>
</dbReference>
<dbReference type="AlphaFoldDB" id="A0A8E2F049"/>
<proteinExistence type="predicted"/>
<accession>A0A8E2F049</accession>